<dbReference type="Proteomes" id="UP001321749">
    <property type="component" value="Unassembled WGS sequence"/>
</dbReference>
<feature type="chain" id="PRO_5043821523" evidence="1">
    <location>
        <begin position="23"/>
        <end position="70"/>
    </location>
</feature>
<name>A0AAV9I2D4_9PEZI</name>
<accession>A0AAV9I2D4</accession>
<evidence type="ECO:0000313" key="3">
    <source>
        <dbReference type="Proteomes" id="UP001321749"/>
    </source>
</evidence>
<keyword evidence="1" id="KW-0732">Signal</keyword>
<keyword evidence="3" id="KW-1185">Reference proteome</keyword>
<protein>
    <submittedName>
        <fullName evidence="2">Uncharacterized protein</fullName>
    </submittedName>
</protein>
<dbReference type="EMBL" id="MU864928">
    <property type="protein sequence ID" value="KAK4467141.1"/>
    <property type="molecule type" value="Genomic_DNA"/>
</dbReference>
<proteinExistence type="predicted"/>
<evidence type="ECO:0000313" key="2">
    <source>
        <dbReference type="EMBL" id="KAK4467141.1"/>
    </source>
</evidence>
<sequence>MREKKYLQLVLLFAFIIYPIQPGEKKTLWLFDLGDVRSDFLICGITFGRLLKKDRRNKDVLKWAKKRNRA</sequence>
<reference evidence="2" key="1">
    <citation type="journal article" date="2023" name="Mol. Phylogenet. Evol.">
        <title>Genome-scale phylogeny and comparative genomics of the fungal order Sordariales.</title>
        <authorList>
            <person name="Hensen N."/>
            <person name="Bonometti L."/>
            <person name="Westerberg I."/>
            <person name="Brannstrom I.O."/>
            <person name="Guillou S."/>
            <person name="Cros-Aarteil S."/>
            <person name="Calhoun S."/>
            <person name="Haridas S."/>
            <person name="Kuo A."/>
            <person name="Mondo S."/>
            <person name="Pangilinan J."/>
            <person name="Riley R."/>
            <person name="LaButti K."/>
            <person name="Andreopoulos B."/>
            <person name="Lipzen A."/>
            <person name="Chen C."/>
            <person name="Yan M."/>
            <person name="Daum C."/>
            <person name="Ng V."/>
            <person name="Clum A."/>
            <person name="Steindorff A."/>
            <person name="Ohm R.A."/>
            <person name="Martin F."/>
            <person name="Silar P."/>
            <person name="Natvig D.O."/>
            <person name="Lalanne C."/>
            <person name="Gautier V."/>
            <person name="Ament-Velasquez S.L."/>
            <person name="Kruys A."/>
            <person name="Hutchinson M.I."/>
            <person name="Powell A.J."/>
            <person name="Barry K."/>
            <person name="Miller A.N."/>
            <person name="Grigoriev I.V."/>
            <person name="Debuchy R."/>
            <person name="Gladieux P."/>
            <person name="Hiltunen Thoren M."/>
            <person name="Johannesson H."/>
        </authorList>
    </citation>
    <scope>NUCLEOTIDE SEQUENCE</scope>
    <source>
        <strain evidence="2">PSN324</strain>
    </source>
</reference>
<reference evidence="2" key="2">
    <citation type="submission" date="2023-06" db="EMBL/GenBank/DDBJ databases">
        <authorList>
            <consortium name="Lawrence Berkeley National Laboratory"/>
            <person name="Mondo S.J."/>
            <person name="Hensen N."/>
            <person name="Bonometti L."/>
            <person name="Westerberg I."/>
            <person name="Brannstrom I.O."/>
            <person name="Guillou S."/>
            <person name="Cros-Aarteil S."/>
            <person name="Calhoun S."/>
            <person name="Haridas S."/>
            <person name="Kuo A."/>
            <person name="Pangilinan J."/>
            <person name="Riley R."/>
            <person name="Labutti K."/>
            <person name="Andreopoulos B."/>
            <person name="Lipzen A."/>
            <person name="Chen C."/>
            <person name="Yanf M."/>
            <person name="Daum C."/>
            <person name="Ng V."/>
            <person name="Clum A."/>
            <person name="Steindorff A."/>
            <person name="Ohm R."/>
            <person name="Martin F."/>
            <person name="Silar P."/>
            <person name="Natvig D."/>
            <person name="Lalanne C."/>
            <person name="Gautier V."/>
            <person name="Ament-Velasquez S.L."/>
            <person name="Kruys A."/>
            <person name="Hutchinson M.I."/>
            <person name="Powell A.J."/>
            <person name="Barry K."/>
            <person name="Miller A.N."/>
            <person name="Grigoriev I.V."/>
            <person name="Debuchy R."/>
            <person name="Gladieux P."/>
            <person name="Thoren M.H."/>
            <person name="Johannesson H."/>
        </authorList>
    </citation>
    <scope>NUCLEOTIDE SEQUENCE</scope>
    <source>
        <strain evidence="2">PSN324</strain>
    </source>
</reference>
<comment type="caution">
    <text evidence="2">The sequence shown here is derived from an EMBL/GenBank/DDBJ whole genome shotgun (WGS) entry which is preliminary data.</text>
</comment>
<feature type="signal peptide" evidence="1">
    <location>
        <begin position="1"/>
        <end position="22"/>
    </location>
</feature>
<evidence type="ECO:0000256" key="1">
    <source>
        <dbReference type="SAM" id="SignalP"/>
    </source>
</evidence>
<gene>
    <name evidence="2" type="ORF">QBC42DRAFT_1791</name>
</gene>
<organism evidence="2 3">
    <name type="scientific">Cladorrhinum samala</name>
    <dbReference type="NCBI Taxonomy" id="585594"/>
    <lineage>
        <taxon>Eukaryota</taxon>
        <taxon>Fungi</taxon>
        <taxon>Dikarya</taxon>
        <taxon>Ascomycota</taxon>
        <taxon>Pezizomycotina</taxon>
        <taxon>Sordariomycetes</taxon>
        <taxon>Sordariomycetidae</taxon>
        <taxon>Sordariales</taxon>
        <taxon>Podosporaceae</taxon>
        <taxon>Cladorrhinum</taxon>
    </lineage>
</organism>
<dbReference type="AlphaFoldDB" id="A0AAV9I2D4"/>